<accession>A0A1F7GWW5</accession>
<gene>
    <name evidence="4" type="ORF">A3C24_03925</name>
</gene>
<dbReference type="InterPro" id="IPR011006">
    <property type="entry name" value="CheY-like_superfamily"/>
</dbReference>
<feature type="domain" description="Response regulatory" evidence="3">
    <location>
        <begin position="5"/>
        <end position="123"/>
    </location>
</feature>
<dbReference type="CDD" id="cd17574">
    <property type="entry name" value="REC_OmpR"/>
    <property type="match status" value="1"/>
</dbReference>
<evidence type="ECO:0000313" key="4">
    <source>
        <dbReference type="EMBL" id="OGK23315.1"/>
    </source>
</evidence>
<dbReference type="SUPFAM" id="SSF52172">
    <property type="entry name" value="CheY-like"/>
    <property type="match status" value="1"/>
</dbReference>
<dbReference type="GO" id="GO:0000160">
    <property type="term" value="P:phosphorelay signal transduction system"/>
    <property type="evidence" value="ECO:0007669"/>
    <property type="project" value="InterPro"/>
</dbReference>
<dbReference type="PANTHER" id="PTHR44591">
    <property type="entry name" value="STRESS RESPONSE REGULATOR PROTEIN 1"/>
    <property type="match status" value="1"/>
</dbReference>
<keyword evidence="1 2" id="KW-0597">Phosphoprotein</keyword>
<dbReference type="SMART" id="SM00448">
    <property type="entry name" value="REC"/>
    <property type="match status" value="1"/>
</dbReference>
<dbReference type="InterPro" id="IPR001789">
    <property type="entry name" value="Sig_transdc_resp-reg_receiver"/>
</dbReference>
<organism evidence="4 5">
    <name type="scientific">Candidatus Roizmanbacteria bacterium RIFCSPHIGHO2_02_FULL_37_24</name>
    <dbReference type="NCBI Taxonomy" id="1802037"/>
    <lineage>
        <taxon>Bacteria</taxon>
        <taxon>Candidatus Roizmaniibacteriota</taxon>
    </lineage>
</organism>
<dbReference type="EMBL" id="MFZM01000022">
    <property type="protein sequence ID" value="OGK23315.1"/>
    <property type="molecule type" value="Genomic_DNA"/>
</dbReference>
<dbReference type="PROSITE" id="PS50110">
    <property type="entry name" value="RESPONSE_REGULATORY"/>
    <property type="match status" value="1"/>
</dbReference>
<dbReference type="AlphaFoldDB" id="A0A1F7GWW5"/>
<dbReference type="Pfam" id="PF00072">
    <property type="entry name" value="Response_reg"/>
    <property type="match status" value="1"/>
</dbReference>
<evidence type="ECO:0000259" key="3">
    <source>
        <dbReference type="PROSITE" id="PS50110"/>
    </source>
</evidence>
<feature type="modified residue" description="4-aspartylphosphate" evidence="2">
    <location>
        <position position="54"/>
    </location>
</feature>
<dbReference type="PANTHER" id="PTHR44591:SF3">
    <property type="entry name" value="RESPONSE REGULATORY DOMAIN-CONTAINING PROTEIN"/>
    <property type="match status" value="1"/>
</dbReference>
<name>A0A1F7GWW5_9BACT</name>
<dbReference type="InterPro" id="IPR050595">
    <property type="entry name" value="Bact_response_regulator"/>
</dbReference>
<reference evidence="4 5" key="1">
    <citation type="journal article" date="2016" name="Nat. Commun.">
        <title>Thousands of microbial genomes shed light on interconnected biogeochemical processes in an aquifer system.</title>
        <authorList>
            <person name="Anantharaman K."/>
            <person name="Brown C.T."/>
            <person name="Hug L.A."/>
            <person name="Sharon I."/>
            <person name="Castelle C.J."/>
            <person name="Probst A.J."/>
            <person name="Thomas B.C."/>
            <person name="Singh A."/>
            <person name="Wilkins M.J."/>
            <person name="Karaoz U."/>
            <person name="Brodie E.L."/>
            <person name="Williams K.H."/>
            <person name="Hubbard S.S."/>
            <person name="Banfield J.F."/>
        </authorList>
    </citation>
    <scope>NUCLEOTIDE SEQUENCE [LARGE SCALE GENOMIC DNA]</scope>
</reference>
<evidence type="ECO:0000256" key="2">
    <source>
        <dbReference type="PROSITE-ProRule" id="PRU00169"/>
    </source>
</evidence>
<sequence length="130" mass="14373">MKSKQILVVEDDATLRDLYAELLRNEGYVVDTAIDGGEALKKMRFGGWDLILLDIMIPGIDGFDVMNVLKDTPPSQPNGPVVYLTNLGGEDNIEKGLEKHGVKAYWVKSELTPGQIIQRVKGLIAEYGKL</sequence>
<evidence type="ECO:0000256" key="1">
    <source>
        <dbReference type="ARBA" id="ARBA00022553"/>
    </source>
</evidence>
<dbReference type="Proteomes" id="UP000177159">
    <property type="component" value="Unassembled WGS sequence"/>
</dbReference>
<proteinExistence type="predicted"/>
<dbReference type="Gene3D" id="3.40.50.2300">
    <property type="match status" value="1"/>
</dbReference>
<protein>
    <recommendedName>
        <fullName evidence="3">Response regulatory domain-containing protein</fullName>
    </recommendedName>
</protein>
<evidence type="ECO:0000313" key="5">
    <source>
        <dbReference type="Proteomes" id="UP000177159"/>
    </source>
</evidence>
<comment type="caution">
    <text evidence="4">The sequence shown here is derived from an EMBL/GenBank/DDBJ whole genome shotgun (WGS) entry which is preliminary data.</text>
</comment>